<gene>
    <name evidence="15" type="primary">coaA</name>
    <name evidence="15" type="ORF">GCM10007108_04430</name>
</gene>
<keyword evidence="9" id="KW-0547">Nucleotide-binding</keyword>
<dbReference type="InterPro" id="IPR006083">
    <property type="entry name" value="PRK/URK"/>
</dbReference>
<comment type="pathway">
    <text evidence="3">Cofactor biosynthesis; coenzyme A biosynthesis; CoA from (R)-pantothenate: step 1/5.</text>
</comment>
<dbReference type="InterPro" id="IPR004566">
    <property type="entry name" value="PanK"/>
</dbReference>
<evidence type="ECO:0000313" key="15">
    <source>
        <dbReference type="EMBL" id="GGM69468.1"/>
    </source>
</evidence>
<name>A0AA37BR41_9ARCH</name>
<evidence type="ECO:0000256" key="7">
    <source>
        <dbReference type="ARBA" id="ARBA00022490"/>
    </source>
</evidence>
<dbReference type="CDD" id="cd02025">
    <property type="entry name" value="PanK"/>
    <property type="match status" value="1"/>
</dbReference>
<dbReference type="GO" id="GO:0005737">
    <property type="term" value="C:cytoplasm"/>
    <property type="evidence" value="ECO:0007669"/>
    <property type="project" value="UniProtKB-SubCell"/>
</dbReference>
<evidence type="ECO:0000256" key="3">
    <source>
        <dbReference type="ARBA" id="ARBA00005225"/>
    </source>
</evidence>
<keyword evidence="16" id="KW-1185">Reference proteome</keyword>
<evidence type="ECO:0000313" key="16">
    <source>
        <dbReference type="Proteomes" id="UP000632195"/>
    </source>
</evidence>
<evidence type="ECO:0000256" key="12">
    <source>
        <dbReference type="ARBA" id="ARBA00022993"/>
    </source>
</evidence>
<evidence type="ECO:0000256" key="1">
    <source>
        <dbReference type="ARBA" id="ARBA00001206"/>
    </source>
</evidence>
<keyword evidence="7" id="KW-0963">Cytoplasm</keyword>
<dbReference type="Pfam" id="PF00485">
    <property type="entry name" value="PRK"/>
    <property type="match status" value="1"/>
</dbReference>
<evidence type="ECO:0000256" key="9">
    <source>
        <dbReference type="ARBA" id="ARBA00022741"/>
    </source>
</evidence>
<evidence type="ECO:0000259" key="14">
    <source>
        <dbReference type="Pfam" id="PF00485"/>
    </source>
</evidence>
<dbReference type="EMBL" id="BMNY01000001">
    <property type="protein sequence ID" value="GGM69468.1"/>
    <property type="molecule type" value="Genomic_DNA"/>
</dbReference>
<evidence type="ECO:0000256" key="6">
    <source>
        <dbReference type="ARBA" id="ARBA00015080"/>
    </source>
</evidence>
<dbReference type="GO" id="GO:0004594">
    <property type="term" value="F:pantothenate kinase activity"/>
    <property type="evidence" value="ECO:0007669"/>
    <property type="project" value="UniProtKB-EC"/>
</dbReference>
<evidence type="ECO:0000256" key="5">
    <source>
        <dbReference type="ARBA" id="ARBA00012102"/>
    </source>
</evidence>
<dbReference type="NCBIfam" id="TIGR00554">
    <property type="entry name" value="panK_bact"/>
    <property type="match status" value="1"/>
</dbReference>
<comment type="similarity">
    <text evidence="4">Belongs to the prokaryotic pantothenate kinase family.</text>
</comment>
<keyword evidence="8" id="KW-0808">Transferase</keyword>
<keyword evidence="12" id="KW-0173">Coenzyme A biosynthesis</keyword>
<keyword evidence="10 15" id="KW-0418">Kinase</keyword>
<evidence type="ECO:0000256" key="2">
    <source>
        <dbReference type="ARBA" id="ARBA00004496"/>
    </source>
</evidence>
<protein>
    <recommendedName>
        <fullName evidence="6">Pantothenate kinase</fullName>
        <ecNumber evidence="5">2.7.1.33</ecNumber>
    </recommendedName>
    <alternativeName>
        <fullName evidence="13">Pantothenic acid kinase</fullName>
    </alternativeName>
</protein>
<dbReference type="SUPFAM" id="SSF52540">
    <property type="entry name" value="P-loop containing nucleoside triphosphate hydrolases"/>
    <property type="match status" value="1"/>
</dbReference>
<comment type="caution">
    <text evidence="15">The sequence shown here is derived from an EMBL/GenBank/DDBJ whole genome shotgun (WGS) entry which is preliminary data.</text>
</comment>
<dbReference type="GO" id="GO:0015937">
    <property type="term" value="P:coenzyme A biosynthetic process"/>
    <property type="evidence" value="ECO:0007669"/>
    <property type="project" value="UniProtKB-KW"/>
</dbReference>
<evidence type="ECO:0000256" key="10">
    <source>
        <dbReference type="ARBA" id="ARBA00022777"/>
    </source>
</evidence>
<comment type="subcellular location">
    <subcellularLocation>
        <location evidence="2">Cytoplasm</location>
    </subcellularLocation>
</comment>
<evidence type="ECO:0000256" key="11">
    <source>
        <dbReference type="ARBA" id="ARBA00022840"/>
    </source>
</evidence>
<dbReference type="PIRSF" id="PIRSF000545">
    <property type="entry name" value="Pantothenate_kin"/>
    <property type="match status" value="1"/>
</dbReference>
<evidence type="ECO:0000256" key="4">
    <source>
        <dbReference type="ARBA" id="ARBA00006087"/>
    </source>
</evidence>
<comment type="catalytic activity">
    <reaction evidence="1">
        <text>(R)-pantothenate + ATP = (R)-4'-phosphopantothenate + ADP + H(+)</text>
        <dbReference type="Rhea" id="RHEA:16373"/>
        <dbReference type="ChEBI" id="CHEBI:10986"/>
        <dbReference type="ChEBI" id="CHEBI:15378"/>
        <dbReference type="ChEBI" id="CHEBI:29032"/>
        <dbReference type="ChEBI" id="CHEBI:30616"/>
        <dbReference type="ChEBI" id="CHEBI:456216"/>
        <dbReference type="EC" id="2.7.1.33"/>
    </reaction>
</comment>
<dbReference type="AlphaFoldDB" id="A0AA37BR41"/>
<dbReference type="InterPro" id="IPR027417">
    <property type="entry name" value="P-loop_NTPase"/>
</dbReference>
<keyword evidence="11" id="KW-0067">ATP-binding</keyword>
<sequence length="318" mass="36906">MQMALLGSLSPYLELTREEWAKLSDYNNLEVTEEELAEIRGLNETLDPEEVRDVYLPLASLIRLHRRATVELFRARNTFLRRRDLEVPYIIGLAGSVAVGKSTTARMLRTLMSSWSDYPRVYVVSTDAFLYPNSVLEERGLMDRKGFPESYDLPALIKFLYSLKSGARHLEIPTYSHLKYDIVPGERQVIDEPDIVILEGLNVLQTKGDGQVANMKNLYVSDFLDLSIYLDAREEHIRRWYIERFQILRETALRRPESYFRKYASLSPEEAEVVASQVWDAINGPNLRENIEKTKWHADLIVVKGQDHRVRSVLMRKI</sequence>
<proteinExistence type="inferred from homology"/>
<organism evidence="15 16">
    <name type="scientific">Thermogymnomonas acidicola</name>
    <dbReference type="NCBI Taxonomy" id="399579"/>
    <lineage>
        <taxon>Archaea</taxon>
        <taxon>Methanobacteriati</taxon>
        <taxon>Thermoplasmatota</taxon>
        <taxon>Thermoplasmata</taxon>
        <taxon>Thermoplasmatales</taxon>
        <taxon>Thermogymnomonas</taxon>
    </lineage>
</organism>
<dbReference type="Gene3D" id="3.40.50.300">
    <property type="entry name" value="P-loop containing nucleotide triphosphate hydrolases"/>
    <property type="match status" value="1"/>
</dbReference>
<accession>A0AA37BR41</accession>
<evidence type="ECO:0000256" key="8">
    <source>
        <dbReference type="ARBA" id="ARBA00022679"/>
    </source>
</evidence>
<dbReference type="PANTHER" id="PTHR10285">
    <property type="entry name" value="URIDINE KINASE"/>
    <property type="match status" value="1"/>
</dbReference>
<dbReference type="GO" id="GO:0005524">
    <property type="term" value="F:ATP binding"/>
    <property type="evidence" value="ECO:0007669"/>
    <property type="project" value="UniProtKB-KW"/>
</dbReference>
<dbReference type="HAMAP" id="MF_00215">
    <property type="entry name" value="Pantothen_kinase_1"/>
    <property type="match status" value="1"/>
</dbReference>
<dbReference type="Proteomes" id="UP000632195">
    <property type="component" value="Unassembled WGS sequence"/>
</dbReference>
<dbReference type="EC" id="2.7.1.33" evidence="5"/>
<evidence type="ECO:0000256" key="13">
    <source>
        <dbReference type="ARBA" id="ARBA00032866"/>
    </source>
</evidence>
<reference evidence="15" key="1">
    <citation type="journal article" date="2014" name="Int. J. Syst. Evol. Microbiol.">
        <title>Complete genome sequence of Corynebacterium casei LMG S-19264T (=DSM 44701T), isolated from a smear-ripened cheese.</title>
        <authorList>
            <consortium name="US DOE Joint Genome Institute (JGI-PGF)"/>
            <person name="Walter F."/>
            <person name="Albersmeier A."/>
            <person name="Kalinowski J."/>
            <person name="Ruckert C."/>
        </authorList>
    </citation>
    <scope>NUCLEOTIDE SEQUENCE</scope>
    <source>
        <strain evidence="15">JCM 13583</strain>
    </source>
</reference>
<reference evidence="15" key="2">
    <citation type="submission" date="2022-09" db="EMBL/GenBank/DDBJ databases">
        <authorList>
            <person name="Sun Q."/>
            <person name="Ohkuma M."/>
        </authorList>
    </citation>
    <scope>NUCLEOTIDE SEQUENCE</scope>
    <source>
        <strain evidence="15">JCM 13583</strain>
    </source>
</reference>
<feature type="domain" description="Phosphoribulokinase/uridine kinase" evidence="14">
    <location>
        <begin position="90"/>
        <end position="243"/>
    </location>
</feature>